<dbReference type="InterPro" id="IPR050834">
    <property type="entry name" value="Glycosyltransf_2"/>
</dbReference>
<protein>
    <submittedName>
        <fullName evidence="2">Glycosyltransferase</fullName>
    </submittedName>
</protein>
<dbReference type="OrthoDB" id="5291101at2"/>
<evidence type="ECO:0000259" key="1">
    <source>
        <dbReference type="Pfam" id="PF00535"/>
    </source>
</evidence>
<gene>
    <name evidence="2" type="ORF">GJ654_07485</name>
</gene>
<accession>A0A6N8DMR8</accession>
<name>A0A6N8DMR8_RHOAC</name>
<proteinExistence type="predicted"/>
<dbReference type="AlphaFoldDB" id="A0A6N8DMR8"/>
<dbReference type="PANTHER" id="PTHR43685:SF11">
    <property type="entry name" value="GLYCOSYLTRANSFERASE TAGX-RELATED"/>
    <property type="match status" value="1"/>
</dbReference>
<dbReference type="SUPFAM" id="SSF53448">
    <property type="entry name" value="Nucleotide-diphospho-sugar transferases"/>
    <property type="match status" value="1"/>
</dbReference>
<feature type="domain" description="Glycosyltransferase 2-like" evidence="1">
    <location>
        <begin position="8"/>
        <end position="113"/>
    </location>
</feature>
<dbReference type="InterPro" id="IPR029044">
    <property type="entry name" value="Nucleotide-diphossugar_trans"/>
</dbReference>
<evidence type="ECO:0000313" key="2">
    <source>
        <dbReference type="EMBL" id="MTV30835.1"/>
    </source>
</evidence>
<dbReference type="GO" id="GO:0016740">
    <property type="term" value="F:transferase activity"/>
    <property type="evidence" value="ECO:0007669"/>
    <property type="project" value="UniProtKB-KW"/>
</dbReference>
<dbReference type="PANTHER" id="PTHR43685">
    <property type="entry name" value="GLYCOSYLTRANSFERASE"/>
    <property type="match status" value="1"/>
</dbReference>
<evidence type="ECO:0000313" key="3">
    <source>
        <dbReference type="Proteomes" id="UP000439113"/>
    </source>
</evidence>
<dbReference type="Pfam" id="PF00535">
    <property type="entry name" value="Glycos_transf_2"/>
    <property type="match status" value="1"/>
</dbReference>
<dbReference type="RefSeq" id="WP_155445507.1">
    <property type="nucleotide sequence ID" value="NZ_JAOQNR010000005.1"/>
</dbReference>
<organism evidence="2 3">
    <name type="scientific">Rhodoblastus acidophilus</name>
    <name type="common">Rhodopseudomonas acidophila</name>
    <dbReference type="NCBI Taxonomy" id="1074"/>
    <lineage>
        <taxon>Bacteria</taxon>
        <taxon>Pseudomonadati</taxon>
        <taxon>Pseudomonadota</taxon>
        <taxon>Alphaproteobacteria</taxon>
        <taxon>Hyphomicrobiales</taxon>
        <taxon>Rhodoblastaceae</taxon>
        <taxon>Rhodoblastus</taxon>
    </lineage>
</organism>
<reference evidence="2 3" key="1">
    <citation type="submission" date="2019-11" db="EMBL/GenBank/DDBJ databases">
        <title>Whole-genome sequence of a Rhodoblastus acidophilus DSM 142.</title>
        <authorList>
            <person name="Kyndt J.A."/>
            <person name="Meyer T.E."/>
        </authorList>
    </citation>
    <scope>NUCLEOTIDE SEQUENCE [LARGE SCALE GENOMIC DNA]</scope>
    <source>
        <strain evidence="2 3">DSM 142</strain>
    </source>
</reference>
<comment type="caution">
    <text evidence="2">The sequence shown here is derived from an EMBL/GenBank/DDBJ whole genome shotgun (WGS) entry which is preliminary data.</text>
</comment>
<dbReference type="Proteomes" id="UP000439113">
    <property type="component" value="Unassembled WGS sequence"/>
</dbReference>
<dbReference type="Gene3D" id="3.90.550.10">
    <property type="entry name" value="Spore Coat Polysaccharide Biosynthesis Protein SpsA, Chain A"/>
    <property type="match status" value="1"/>
</dbReference>
<dbReference type="EMBL" id="WNKS01000004">
    <property type="protein sequence ID" value="MTV30835.1"/>
    <property type="molecule type" value="Genomic_DNA"/>
</dbReference>
<keyword evidence="2" id="KW-0808">Transferase</keyword>
<dbReference type="InterPro" id="IPR001173">
    <property type="entry name" value="Glyco_trans_2-like"/>
</dbReference>
<sequence length="372" mass="41123">MQDRALVSVVIPSFNHVKYVGRAIDSVLDQTYPHFEIVVIDDGSRDGSYEFIMERYGHDPRVKASHRENRGAHETLNEAIAASTGAFISILNSDDVYAPNRLAAFVEAAGEAPFFGISALNLVDENGVSFAPGSGYTEYYDMVCRLSAGKPDVYGLWCGNIAITTSNFFFSRSVYDAIGPFRALRYAHDWDWALRASARFNLRRITEKLLSYRIHGSNTILETDRWAHVVENAFVCASALRRDKVDLRDASAGAQLFGGLQVNWAFPLLPTLYLLADTRGEAEQLALLATGALLEETRLLPQGAETDPLLWESAPGALRGLRDLRAARAQAERDRAAAGGELAAIKKSLAWKLVGWLWRLETRRARKAAKAG</sequence>